<sequence length="113" mass="12782">MSNTPTAISMCLPYLRLLISELRELAFYKKPQGILNEKTLEPMSYGGDNIEGREKKSQAALCFAGGFVVASPRSVCPHFLSQLDRIYLSKFPTCIREHYCSASRPPLVRREQI</sequence>
<keyword evidence="2" id="KW-1185">Reference proteome</keyword>
<comment type="caution">
    <text evidence="1">The sequence shown here is derived from an EMBL/GenBank/DDBJ whole genome shotgun (WGS) entry which is preliminary data.</text>
</comment>
<evidence type="ECO:0000313" key="1">
    <source>
        <dbReference type="EMBL" id="GIY62459.1"/>
    </source>
</evidence>
<dbReference type="AlphaFoldDB" id="A0AAV4UXS1"/>
<proteinExistence type="predicted"/>
<evidence type="ECO:0000313" key="2">
    <source>
        <dbReference type="Proteomes" id="UP001054945"/>
    </source>
</evidence>
<accession>A0AAV4UXS1</accession>
<dbReference type="Proteomes" id="UP001054945">
    <property type="component" value="Unassembled WGS sequence"/>
</dbReference>
<dbReference type="EMBL" id="BPLR01013620">
    <property type="protein sequence ID" value="GIY62459.1"/>
    <property type="molecule type" value="Genomic_DNA"/>
</dbReference>
<reference evidence="1 2" key="1">
    <citation type="submission" date="2021-06" db="EMBL/GenBank/DDBJ databases">
        <title>Caerostris extrusa draft genome.</title>
        <authorList>
            <person name="Kono N."/>
            <person name="Arakawa K."/>
        </authorList>
    </citation>
    <scope>NUCLEOTIDE SEQUENCE [LARGE SCALE GENOMIC DNA]</scope>
</reference>
<protein>
    <submittedName>
        <fullName evidence="1">Uncharacterized protein</fullName>
    </submittedName>
</protein>
<gene>
    <name evidence="1" type="ORF">CEXT_117301</name>
</gene>
<name>A0AAV4UXS1_CAEEX</name>
<organism evidence="1 2">
    <name type="scientific">Caerostris extrusa</name>
    <name type="common">Bark spider</name>
    <name type="synonym">Caerostris bankana</name>
    <dbReference type="NCBI Taxonomy" id="172846"/>
    <lineage>
        <taxon>Eukaryota</taxon>
        <taxon>Metazoa</taxon>
        <taxon>Ecdysozoa</taxon>
        <taxon>Arthropoda</taxon>
        <taxon>Chelicerata</taxon>
        <taxon>Arachnida</taxon>
        <taxon>Araneae</taxon>
        <taxon>Araneomorphae</taxon>
        <taxon>Entelegynae</taxon>
        <taxon>Araneoidea</taxon>
        <taxon>Araneidae</taxon>
        <taxon>Caerostris</taxon>
    </lineage>
</organism>